<name>A0A2A9PK58_OPHUN</name>
<feature type="compositionally biased region" description="Basic residues" evidence="4">
    <location>
        <begin position="254"/>
        <end position="269"/>
    </location>
</feature>
<feature type="region of interest" description="Disordered" evidence="4">
    <location>
        <begin position="48"/>
        <end position="86"/>
    </location>
</feature>
<dbReference type="PANTHER" id="PTHR43999:SF1">
    <property type="entry name" value="DNAJ HOMOLOG SUBFAMILY C MEMBER 2"/>
    <property type="match status" value="1"/>
</dbReference>
<dbReference type="CDD" id="cd23953">
    <property type="entry name" value="zuotin_NTD"/>
    <property type="match status" value="1"/>
</dbReference>
<dbReference type="Pfam" id="PF26185">
    <property type="entry name" value="Zuotin_N"/>
    <property type="match status" value="1"/>
</dbReference>
<dbReference type="Pfam" id="PF00226">
    <property type="entry name" value="DnaJ"/>
    <property type="match status" value="1"/>
</dbReference>
<protein>
    <recommendedName>
        <fullName evidence="5">J domain-containing protein</fullName>
    </recommendedName>
</protein>
<feature type="region of interest" description="Disordered" evidence="4">
    <location>
        <begin position="299"/>
        <end position="358"/>
    </location>
</feature>
<accession>A0A2A9PK58</accession>
<dbReference type="AlphaFoldDB" id="A0A2A9PK58"/>
<evidence type="ECO:0000259" key="5">
    <source>
        <dbReference type="PROSITE" id="PS50076"/>
    </source>
</evidence>
<dbReference type="PANTHER" id="PTHR43999">
    <property type="entry name" value="DNAJ HOMOLOG SUBFAMILY C MEMBER 2"/>
    <property type="match status" value="1"/>
</dbReference>
<dbReference type="Gene3D" id="1.10.8.840">
    <property type="entry name" value="Ribosome-associated complex head domain"/>
    <property type="match status" value="1"/>
</dbReference>
<evidence type="ECO:0000256" key="1">
    <source>
        <dbReference type="ARBA" id="ARBA00004496"/>
    </source>
</evidence>
<dbReference type="GO" id="GO:0043022">
    <property type="term" value="F:ribosome binding"/>
    <property type="evidence" value="ECO:0007669"/>
    <property type="project" value="InterPro"/>
</dbReference>
<dbReference type="Pfam" id="PF21884">
    <property type="entry name" value="ZUO1-like_ZHD"/>
    <property type="match status" value="1"/>
</dbReference>
<proteinExistence type="predicted"/>
<dbReference type="InterPro" id="IPR044634">
    <property type="entry name" value="Zuotin/DnaJC2"/>
</dbReference>
<dbReference type="InterPro" id="IPR058871">
    <property type="entry name" value="Zuotin_N"/>
</dbReference>
<dbReference type="PROSITE" id="PS00636">
    <property type="entry name" value="DNAJ_1"/>
    <property type="match status" value="1"/>
</dbReference>
<dbReference type="InterPro" id="IPR032003">
    <property type="entry name" value="RAC_head"/>
</dbReference>
<comment type="subcellular location">
    <subcellularLocation>
        <location evidence="1">Cytoplasm</location>
    </subcellularLocation>
</comment>
<feature type="region of interest" description="Disordered" evidence="4">
    <location>
        <begin position="247"/>
        <end position="272"/>
    </location>
</feature>
<dbReference type="PROSITE" id="PS50076">
    <property type="entry name" value="DNAJ_2"/>
    <property type="match status" value="1"/>
</dbReference>
<dbReference type="SMART" id="SM00271">
    <property type="entry name" value="DnaJ"/>
    <property type="match status" value="1"/>
</dbReference>
<dbReference type="EMBL" id="LAZP02000063">
    <property type="protein sequence ID" value="PFH61614.1"/>
    <property type="molecule type" value="Genomic_DNA"/>
</dbReference>
<feature type="domain" description="J" evidence="5">
    <location>
        <begin position="101"/>
        <end position="171"/>
    </location>
</feature>
<keyword evidence="3" id="KW-0143">Chaperone</keyword>
<evidence type="ECO:0000313" key="6">
    <source>
        <dbReference type="EMBL" id="PFH61614.1"/>
    </source>
</evidence>
<dbReference type="GO" id="GO:0051083">
    <property type="term" value="P:'de novo' cotranslational protein folding"/>
    <property type="evidence" value="ECO:0007669"/>
    <property type="project" value="InterPro"/>
</dbReference>
<dbReference type="GO" id="GO:0030544">
    <property type="term" value="F:Hsp70 protein binding"/>
    <property type="evidence" value="ECO:0007669"/>
    <property type="project" value="InterPro"/>
</dbReference>
<dbReference type="InterPro" id="IPR036869">
    <property type="entry name" value="J_dom_sf"/>
</dbReference>
<keyword evidence="7" id="KW-1185">Reference proteome</keyword>
<reference evidence="6 7" key="1">
    <citation type="journal article" date="2015" name="BMC Genomics">
        <title>Gene expression during zombie ant biting behavior reflects the complexity underlying fungal parasitic behavioral manipulation.</title>
        <authorList>
            <person name="de Bekker C."/>
            <person name="Ohm R.A."/>
            <person name="Loreto R.G."/>
            <person name="Sebastian A."/>
            <person name="Albert I."/>
            <person name="Merrow M."/>
            <person name="Brachmann A."/>
            <person name="Hughes D.P."/>
        </authorList>
    </citation>
    <scope>NUCLEOTIDE SEQUENCE [LARGE SCALE GENOMIC DNA]</scope>
    <source>
        <strain evidence="6 7">SC16a</strain>
    </source>
</reference>
<organism evidence="6 7">
    <name type="scientific">Ophiocordyceps unilateralis</name>
    <name type="common">Zombie-ant fungus</name>
    <name type="synonym">Torrubia unilateralis</name>
    <dbReference type="NCBI Taxonomy" id="268505"/>
    <lineage>
        <taxon>Eukaryota</taxon>
        <taxon>Fungi</taxon>
        <taxon>Dikarya</taxon>
        <taxon>Ascomycota</taxon>
        <taxon>Pezizomycotina</taxon>
        <taxon>Sordariomycetes</taxon>
        <taxon>Hypocreomycetidae</taxon>
        <taxon>Hypocreales</taxon>
        <taxon>Ophiocordycipitaceae</taxon>
        <taxon>Ophiocordyceps</taxon>
    </lineage>
</organism>
<dbReference type="GO" id="GO:0005829">
    <property type="term" value="C:cytosol"/>
    <property type="evidence" value="ECO:0007669"/>
    <property type="project" value="TreeGrafter"/>
</dbReference>
<evidence type="ECO:0000256" key="4">
    <source>
        <dbReference type="SAM" id="MobiDB-lite"/>
    </source>
</evidence>
<evidence type="ECO:0000256" key="3">
    <source>
        <dbReference type="ARBA" id="ARBA00023186"/>
    </source>
</evidence>
<evidence type="ECO:0000313" key="7">
    <source>
        <dbReference type="Proteomes" id="UP000037136"/>
    </source>
</evidence>
<dbReference type="STRING" id="268505.A0A2A9PK58"/>
<comment type="caution">
    <text evidence="6">The sequence shown here is derived from an EMBL/GenBank/DDBJ whole genome shotgun (WGS) entry which is preliminary data.</text>
</comment>
<dbReference type="SUPFAM" id="SSF46565">
    <property type="entry name" value="Chaperone J-domain"/>
    <property type="match status" value="1"/>
</dbReference>
<dbReference type="Proteomes" id="UP000037136">
    <property type="component" value="Unassembled WGS sequence"/>
</dbReference>
<feature type="compositionally biased region" description="Basic and acidic residues" evidence="4">
    <location>
        <begin position="57"/>
        <end position="74"/>
    </location>
</feature>
<sequence length="445" mass="50290">MAAATQITMTLPALPDGWAGDKGFKAIGKLSGTSQRSIEPVGPHFLAHARRSRHNRTFSEDDRLQAQENVKKIEDGDEGDDSEPEDPIMFQMQAKDWKTQDHYKVLGLSKYRYRATEEQIKKAHRKKVLKHHPDKKAAQGRAEDDQFFKCIQKATEVLLDPVKRRQYDSVDEEANAEPPTKKQLQKGDYYKLWGRVFKSEARFSRTHPVPTLGDANSTRDHVEDFYNFWYNFDSWRSFEYLDEDVPDDNENRDQKRHVERKNANARKKKKVEDNARLRKLLDDCSAGDERIKRFRQEANAAKNKKRLEKEAAERRAADEAKARAEAEAQAAREADEKAKADRDAAKKTKEAAKNAVKKNKRVLKASVKDANYFAGADAASAAQIDAVLGDVELLQGRMDPDEIAALAAKLGGLSVAADVKAAWAAETRRLVDAGKVKAEEAKTLQ</sequence>
<dbReference type="InterPro" id="IPR054076">
    <property type="entry name" value="ZUO1-like_ZHD"/>
</dbReference>
<gene>
    <name evidence="6" type="ORF">XA68_16875</name>
</gene>
<feature type="compositionally biased region" description="Acidic residues" evidence="4">
    <location>
        <begin position="75"/>
        <end position="86"/>
    </location>
</feature>
<dbReference type="Pfam" id="PF16717">
    <property type="entry name" value="RAC_head"/>
    <property type="match status" value="1"/>
</dbReference>
<dbReference type="CDD" id="cd06257">
    <property type="entry name" value="DnaJ"/>
    <property type="match status" value="1"/>
</dbReference>
<dbReference type="InterPro" id="IPR018253">
    <property type="entry name" value="DnaJ_domain_CS"/>
</dbReference>
<dbReference type="InterPro" id="IPR001623">
    <property type="entry name" value="DnaJ_domain"/>
</dbReference>
<dbReference type="GO" id="GO:0006450">
    <property type="term" value="P:regulation of translational fidelity"/>
    <property type="evidence" value="ECO:0007669"/>
    <property type="project" value="InterPro"/>
</dbReference>
<reference evidence="6 7" key="2">
    <citation type="journal article" date="2017" name="Sci. Rep.">
        <title>Ant-infecting Ophiocordyceps genomes reveal a high diversity of potential behavioral manipulation genes and a possible major role for enterotoxins.</title>
        <authorList>
            <person name="de Bekker C."/>
            <person name="Ohm R.A."/>
            <person name="Evans H.C."/>
            <person name="Brachmann A."/>
            <person name="Hughes D.P."/>
        </authorList>
    </citation>
    <scope>NUCLEOTIDE SEQUENCE [LARGE SCALE GENOMIC DNA]</scope>
    <source>
        <strain evidence="6 7">SC16a</strain>
    </source>
</reference>
<dbReference type="Gene3D" id="1.10.287.110">
    <property type="entry name" value="DnaJ domain"/>
    <property type="match status" value="1"/>
</dbReference>
<dbReference type="InterPro" id="IPR042569">
    <property type="entry name" value="RAC_head_sf"/>
</dbReference>
<keyword evidence="2" id="KW-0963">Cytoplasm</keyword>
<dbReference type="OrthoDB" id="1690618at2759"/>
<feature type="compositionally biased region" description="Basic and acidic residues" evidence="4">
    <location>
        <begin position="307"/>
        <end position="352"/>
    </location>
</feature>
<dbReference type="PRINTS" id="PR00625">
    <property type="entry name" value="JDOMAIN"/>
</dbReference>
<evidence type="ECO:0000256" key="2">
    <source>
        <dbReference type="ARBA" id="ARBA00022490"/>
    </source>
</evidence>